<dbReference type="Pfam" id="PF10335">
    <property type="entry name" value="DUF294_C"/>
    <property type="match status" value="1"/>
</dbReference>
<dbReference type="RefSeq" id="WP_123933779.1">
    <property type="nucleotide sequence ID" value="NZ_CP033897.1"/>
</dbReference>
<evidence type="ECO:0000256" key="1">
    <source>
        <dbReference type="ARBA" id="ARBA00022737"/>
    </source>
</evidence>
<dbReference type="Gene3D" id="2.60.120.10">
    <property type="entry name" value="Jelly Rolls"/>
    <property type="match status" value="1"/>
</dbReference>
<keyword evidence="6" id="KW-1185">Reference proteome</keyword>
<dbReference type="InterPro" id="IPR000595">
    <property type="entry name" value="cNMP-bd_dom"/>
</dbReference>
<proteinExistence type="predicted"/>
<dbReference type="PANTHER" id="PTHR48108:SF31">
    <property type="entry name" value="CBS DOMAIN AND CYCLIC NUCLEOTIDE-REGULATED NUCLEOTIDYLTRANSFERASE"/>
    <property type="match status" value="1"/>
</dbReference>
<reference evidence="5 6" key="1">
    <citation type="submission" date="2018-11" db="EMBL/GenBank/DDBJ databases">
        <authorList>
            <person name="Kleinhagauer T."/>
            <person name="Glaeser S.P."/>
            <person name="Spergser J."/>
            <person name="Ruckert C."/>
            <person name="Kaempfer P."/>
            <person name="Busse H.-J."/>
        </authorList>
    </citation>
    <scope>NUCLEOTIDE SEQUENCE [LARGE SCALE GENOMIC DNA]</scope>
    <source>
        <strain evidence="5 6">W8</strain>
    </source>
</reference>
<dbReference type="GO" id="GO:0019146">
    <property type="term" value="F:arabinose-5-phosphate isomerase activity"/>
    <property type="evidence" value="ECO:0007669"/>
    <property type="project" value="UniProtKB-EC"/>
</dbReference>
<dbReference type="PROSITE" id="PS51371">
    <property type="entry name" value="CBS"/>
    <property type="match status" value="2"/>
</dbReference>
<dbReference type="InterPro" id="IPR014710">
    <property type="entry name" value="RmlC-like_jellyroll"/>
</dbReference>
<dbReference type="CDD" id="cd00038">
    <property type="entry name" value="CAP_ED"/>
    <property type="match status" value="1"/>
</dbReference>
<gene>
    <name evidence="5" type="primary">kdsD</name>
    <name evidence="5" type="ORF">CGERO_04895</name>
</gene>
<dbReference type="SMART" id="SM00100">
    <property type="entry name" value="cNMP"/>
    <property type="match status" value="1"/>
</dbReference>
<dbReference type="InterPro" id="IPR046342">
    <property type="entry name" value="CBS_dom_sf"/>
</dbReference>
<dbReference type="Pfam" id="PF00571">
    <property type="entry name" value="CBS"/>
    <property type="match status" value="2"/>
</dbReference>
<dbReference type="Pfam" id="PF03445">
    <property type="entry name" value="DUF294"/>
    <property type="match status" value="1"/>
</dbReference>
<dbReference type="Gene3D" id="3.10.580.10">
    <property type="entry name" value="CBS-domain"/>
    <property type="match status" value="1"/>
</dbReference>
<dbReference type="InterPro" id="IPR018821">
    <property type="entry name" value="DUF294_put_nucleoTrafse_sb-bd"/>
</dbReference>
<dbReference type="EC" id="5.3.1.13" evidence="5"/>
<evidence type="ECO:0000259" key="4">
    <source>
        <dbReference type="PROSITE" id="PS51371"/>
    </source>
</evidence>
<evidence type="ECO:0000313" key="6">
    <source>
        <dbReference type="Proteomes" id="UP000271587"/>
    </source>
</evidence>
<dbReference type="PANTHER" id="PTHR48108">
    <property type="entry name" value="CBS DOMAIN-CONTAINING PROTEIN CBSX2, CHLOROPLASTIC"/>
    <property type="match status" value="1"/>
</dbReference>
<dbReference type="CDD" id="cd05401">
    <property type="entry name" value="NT_GlnE_GlnD_like"/>
    <property type="match status" value="1"/>
</dbReference>
<dbReference type="EMBL" id="CP033897">
    <property type="protein sequence ID" value="AZA11295.1"/>
    <property type="molecule type" value="Genomic_DNA"/>
</dbReference>
<evidence type="ECO:0000313" key="5">
    <source>
        <dbReference type="EMBL" id="AZA11295.1"/>
    </source>
</evidence>
<keyword evidence="5" id="KW-0413">Isomerase</keyword>
<dbReference type="KEGG" id="cgk:CGERO_04895"/>
<protein>
    <submittedName>
        <fullName evidence="5">Arabinose 5-phosphate isomerase KdsD</fullName>
        <ecNumber evidence="5">5.3.1.13</ecNumber>
    </submittedName>
</protein>
<dbReference type="AlphaFoldDB" id="A0A3G6IZT5"/>
<dbReference type="SUPFAM" id="SSF51206">
    <property type="entry name" value="cAMP-binding domain-like"/>
    <property type="match status" value="1"/>
</dbReference>
<name>A0A3G6IZT5_9CORY</name>
<dbReference type="SMART" id="SM00116">
    <property type="entry name" value="CBS"/>
    <property type="match status" value="2"/>
</dbReference>
<dbReference type="GO" id="GO:0008773">
    <property type="term" value="F:[protein-PII] uridylyltransferase activity"/>
    <property type="evidence" value="ECO:0007669"/>
    <property type="project" value="InterPro"/>
</dbReference>
<sequence length="617" mass="68131">MNVELVEVQHFLQEHAPFAQLDPKLLANLPPNSTMRYFRAGETILDIGEPNEHCFVIRSGAVDVLDEQGVLLDRRDAGRCFGYSTIFGENSCRYQMISVEDSLLLLIPREPFLAVCREDPAFERFFSSQSKRMSAAAQSLRSDSSSELLRTPLEHFMIRDAATVGDVSIREAAQVMSQRNVSSLLILEDQRVAGIITDRDLRTKVVAQAKDVNASILEIATANPECARPETTALEAMLSMTELGIHHLPVVDAEQGLVGIVSSADIMRLLRNDPMYITADLAARSTDAELNEAYSMAKDVALRFIERGAGAEAVSAVMTLAADGLARRLCQLAEGELGPAPVEYAFVVAGSQARKGMGLASDQDNCLVLSDAYRPEHEPYFEALARRVCTGLDAAGQVLCPGEMMAMNPEWRMTQSEWIGTFQQWITAPEPEALLHAQTFFDFRAVHGSRSLATEVHAAAIDMAQHSGRLHAHLATLAARREPPLGFFRGFVVERSGEHHHQLDLKKGGIYAVTQLARLFAIAGGVSEIGTRQRLQLAARAGSVSERGAQDLTDAFEFLSTIALRHQAEQLRMGRQPDYHVNPNELKKLDREHLRDAFQIIKNMQSALSTKYPVRNI</sequence>
<evidence type="ECO:0000259" key="3">
    <source>
        <dbReference type="PROSITE" id="PS50042"/>
    </source>
</evidence>
<dbReference type="Pfam" id="PF00027">
    <property type="entry name" value="cNMP_binding"/>
    <property type="match status" value="1"/>
</dbReference>
<dbReference type="InterPro" id="IPR005105">
    <property type="entry name" value="GlnD_Uridyltrans_N"/>
</dbReference>
<dbReference type="OrthoDB" id="9789996at2"/>
<dbReference type="PROSITE" id="PS50042">
    <property type="entry name" value="CNMP_BINDING_3"/>
    <property type="match status" value="1"/>
</dbReference>
<keyword evidence="2" id="KW-0129">CBS domain</keyword>
<dbReference type="InterPro" id="IPR018490">
    <property type="entry name" value="cNMP-bd_dom_sf"/>
</dbReference>
<dbReference type="InterPro" id="IPR051462">
    <property type="entry name" value="CBS_domain-containing"/>
</dbReference>
<dbReference type="InterPro" id="IPR000644">
    <property type="entry name" value="CBS_dom"/>
</dbReference>
<organism evidence="5 6">
    <name type="scientific">Corynebacterium gerontici</name>
    <dbReference type="NCBI Taxonomy" id="2079234"/>
    <lineage>
        <taxon>Bacteria</taxon>
        <taxon>Bacillati</taxon>
        <taxon>Actinomycetota</taxon>
        <taxon>Actinomycetes</taxon>
        <taxon>Mycobacteriales</taxon>
        <taxon>Corynebacteriaceae</taxon>
        <taxon>Corynebacterium</taxon>
    </lineage>
</organism>
<feature type="domain" description="CBS" evidence="4">
    <location>
        <begin position="150"/>
        <end position="212"/>
    </location>
</feature>
<keyword evidence="1" id="KW-0677">Repeat</keyword>
<accession>A0A3G6IZT5</accession>
<dbReference type="CDD" id="cd04587">
    <property type="entry name" value="CBS_pair_CAP-ED_NT_Pol-beta-like_DUF294_assoc"/>
    <property type="match status" value="1"/>
</dbReference>
<dbReference type="SUPFAM" id="SSF54631">
    <property type="entry name" value="CBS-domain pair"/>
    <property type="match status" value="1"/>
</dbReference>
<evidence type="ECO:0000256" key="2">
    <source>
        <dbReference type="PROSITE-ProRule" id="PRU00703"/>
    </source>
</evidence>
<feature type="domain" description="CBS" evidence="4">
    <location>
        <begin position="220"/>
        <end position="277"/>
    </location>
</feature>
<dbReference type="Proteomes" id="UP000271587">
    <property type="component" value="Chromosome"/>
</dbReference>
<feature type="domain" description="Cyclic nucleotide-binding" evidence="3">
    <location>
        <begin position="17"/>
        <end position="112"/>
    </location>
</feature>